<feature type="transmembrane region" description="Helical" evidence="2">
    <location>
        <begin position="266"/>
        <end position="285"/>
    </location>
</feature>
<dbReference type="RefSeq" id="WP_359212055.1">
    <property type="nucleotide sequence ID" value="NZ_JBEZAM010000040.1"/>
</dbReference>
<protein>
    <submittedName>
        <fullName evidence="3">Uncharacterized protein</fullName>
    </submittedName>
</protein>
<dbReference type="EMBL" id="JBEZAM010000040">
    <property type="protein sequence ID" value="MEU7296303.1"/>
    <property type="molecule type" value="Genomic_DNA"/>
</dbReference>
<sequence length="336" mass="34256">MYPDEVIPTATEKPEPPVDPKAEPAVDTKAAPEEPDATAESGDEAIRTLLSTAATERPVEEVASLVARLQETGQLSSPADVALRAAAVSRPLDEVRQLLALLNESGYDLQQAETTLRAAAVGRPIEDVVQLVGILGADSGDRRSTAGGDDAEERRAGAGEDGRVKTGKDGVPVVTSPKRARGPAKKPRSALDGALAVGPGSHTVSPALRSALRWPAAVALIVCGFIQLPTDLAGVRSGAQAETLSVVVTVLCLVCGVWLAVRDTMIVWAAAAGLAIGLIALHALASARSVDLLNSSLGSSFAAAKAITLLCAAAVLAMAGSALVRHTRPTGAADSA</sequence>
<reference evidence="3 4" key="1">
    <citation type="submission" date="2024-06" db="EMBL/GenBank/DDBJ databases">
        <title>The Natural Products Discovery Center: Release of the First 8490 Sequenced Strains for Exploring Actinobacteria Biosynthetic Diversity.</title>
        <authorList>
            <person name="Kalkreuter E."/>
            <person name="Kautsar S.A."/>
            <person name="Yang D."/>
            <person name="Bader C.D."/>
            <person name="Teijaro C.N."/>
            <person name="Fluegel L."/>
            <person name="Davis C.M."/>
            <person name="Simpson J.R."/>
            <person name="Lauterbach L."/>
            <person name="Steele A.D."/>
            <person name="Gui C."/>
            <person name="Meng S."/>
            <person name="Li G."/>
            <person name="Viehrig K."/>
            <person name="Ye F."/>
            <person name="Su P."/>
            <person name="Kiefer A.F."/>
            <person name="Nichols A."/>
            <person name="Cepeda A.J."/>
            <person name="Yan W."/>
            <person name="Fan B."/>
            <person name="Jiang Y."/>
            <person name="Adhikari A."/>
            <person name="Zheng C.-J."/>
            <person name="Schuster L."/>
            <person name="Cowan T.M."/>
            <person name="Smanski M.J."/>
            <person name="Chevrette M.G."/>
            <person name="De Carvalho L.P.S."/>
            <person name="Shen B."/>
        </authorList>
    </citation>
    <scope>NUCLEOTIDE SEQUENCE [LARGE SCALE GENOMIC DNA]</scope>
    <source>
        <strain evidence="3 4">NPDC045705</strain>
    </source>
</reference>
<comment type="caution">
    <text evidence="3">The sequence shown here is derived from an EMBL/GenBank/DDBJ whole genome shotgun (WGS) entry which is preliminary data.</text>
</comment>
<gene>
    <name evidence="3" type="ORF">AB0A76_24365</name>
</gene>
<keyword evidence="2" id="KW-0472">Membrane</keyword>
<evidence type="ECO:0000313" key="4">
    <source>
        <dbReference type="Proteomes" id="UP001551210"/>
    </source>
</evidence>
<organism evidence="3 4">
    <name type="scientific">Streptomyces exfoliatus</name>
    <name type="common">Streptomyces hydrogenans</name>
    <dbReference type="NCBI Taxonomy" id="1905"/>
    <lineage>
        <taxon>Bacteria</taxon>
        <taxon>Bacillati</taxon>
        <taxon>Actinomycetota</taxon>
        <taxon>Actinomycetes</taxon>
        <taxon>Kitasatosporales</taxon>
        <taxon>Streptomycetaceae</taxon>
        <taxon>Streptomyces</taxon>
    </lineage>
</organism>
<keyword evidence="4" id="KW-1185">Reference proteome</keyword>
<name>A0ABV3D339_STREX</name>
<dbReference type="Proteomes" id="UP001551210">
    <property type="component" value="Unassembled WGS sequence"/>
</dbReference>
<feature type="region of interest" description="Disordered" evidence="1">
    <location>
        <begin position="139"/>
        <end position="191"/>
    </location>
</feature>
<feature type="compositionally biased region" description="Basic residues" evidence="1">
    <location>
        <begin position="178"/>
        <end position="188"/>
    </location>
</feature>
<keyword evidence="2" id="KW-0812">Transmembrane</keyword>
<proteinExistence type="predicted"/>
<feature type="compositionally biased region" description="Basic and acidic residues" evidence="1">
    <location>
        <begin position="152"/>
        <end position="168"/>
    </location>
</feature>
<evidence type="ECO:0000256" key="1">
    <source>
        <dbReference type="SAM" id="MobiDB-lite"/>
    </source>
</evidence>
<feature type="compositionally biased region" description="Basic and acidic residues" evidence="1">
    <location>
        <begin position="12"/>
        <end position="32"/>
    </location>
</feature>
<evidence type="ECO:0000313" key="3">
    <source>
        <dbReference type="EMBL" id="MEU7296303.1"/>
    </source>
</evidence>
<feature type="region of interest" description="Disordered" evidence="1">
    <location>
        <begin position="1"/>
        <end position="44"/>
    </location>
</feature>
<feature type="transmembrane region" description="Helical" evidence="2">
    <location>
        <begin position="241"/>
        <end position="260"/>
    </location>
</feature>
<feature type="compositionally biased region" description="Acidic residues" evidence="1">
    <location>
        <begin position="33"/>
        <end position="43"/>
    </location>
</feature>
<evidence type="ECO:0000256" key="2">
    <source>
        <dbReference type="SAM" id="Phobius"/>
    </source>
</evidence>
<accession>A0ABV3D339</accession>
<feature type="transmembrane region" description="Helical" evidence="2">
    <location>
        <begin position="306"/>
        <end position="324"/>
    </location>
</feature>
<keyword evidence="2" id="KW-1133">Transmembrane helix</keyword>